<dbReference type="Proteomes" id="UP001627154">
    <property type="component" value="Unassembled WGS sequence"/>
</dbReference>
<dbReference type="PANTHER" id="PTHR11610:SF173">
    <property type="entry name" value="LIPASE DOMAIN-CONTAINING PROTEIN-RELATED"/>
    <property type="match status" value="1"/>
</dbReference>
<comment type="similarity">
    <text evidence="3 8">Belongs to the AB hydrolase superfamily. Lipase family.</text>
</comment>
<evidence type="ECO:0000313" key="12">
    <source>
        <dbReference type="Proteomes" id="UP001627154"/>
    </source>
</evidence>
<feature type="signal peptide" evidence="9">
    <location>
        <begin position="1"/>
        <end position="16"/>
    </location>
</feature>
<dbReference type="GO" id="GO:0008970">
    <property type="term" value="F:phospholipase A1 activity"/>
    <property type="evidence" value="ECO:0007669"/>
    <property type="project" value="UniProtKB-EC"/>
</dbReference>
<name>A0ABD2XJV1_9HYME</name>
<dbReference type="EC" id="3.1.1.32" evidence="4"/>
<sequence length="525" mass="57919">MRRSLVLLSILLSVGSIRHNVRLQPERRNRMLTMHRRLGNLNEIGQRVCFDHLGCFSDRQPLALKRPPQHPSVIKTEFYLYTRANRNEPDQLEYGDKLQSMKQTRFNASKPLKVVIHGYKGSGKNAGVDAFLDLEDANVIVVNWARGAGSSYGLAVSNTELVGRQLGLILSDAVDMGVPPARMHLVGFSLGAHVAGCASEVLKKRGHLPGRITGLDPASPFFRHHLFRDKSRKLDASDARLVDVVHTDGSSDFSDGFGLLKPIGHIDFFPNGGRQQPGCKDIKHSVVVSHLNEDSLDINIACSHVRSWFLFEESLVSQKRSNNEGCKFHSWPCKRRYGSFQAGSCFPPEDSIAAPELGYAADRGPQGLYYLATRSEPPYCGLPLRASVKIADSEPPRPRGVVTLALVNNATRTVFKIICDQSTLPPLSSLNNRNVAQPTFYDIKAANYEGFSTLLDRLEATVKFDVTVVAEDEAAAGAALPPVDEAIYVDRIAVEDRRGNSWRFCGENLAIGKKEQTLTLTNSAC</sequence>
<accession>A0ABD2XJV1</accession>
<evidence type="ECO:0000256" key="8">
    <source>
        <dbReference type="RuleBase" id="RU004262"/>
    </source>
</evidence>
<dbReference type="InterPro" id="IPR013818">
    <property type="entry name" value="Lipase"/>
</dbReference>
<dbReference type="InterPro" id="IPR000734">
    <property type="entry name" value="TAG_lipase"/>
</dbReference>
<dbReference type="Pfam" id="PF00151">
    <property type="entry name" value="Lipase"/>
    <property type="match status" value="1"/>
</dbReference>
<dbReference type="AlphaFoldDB" id="A0ABD2XJV1"/>
<keyword evidence="9" id="KW-0732">Signal</keyword>
<dbReference type="InterPro" id="IPR033906">
    <property type="entry name" value="Lipase_N"/>
</dbReference>
<comment type="caution">
    <text evidence="11">The sequence shown here is derived from an EMBL/GenBank/DDBJ whole genome shotgun (WGS) entry which is preliminary data.</text>
</comment>
<protein>
    <recommendedName>
        <fullName evidence="4">phospholipase A1</fullName>
        <ecNumber evidence="4">3.1.1.32</ecNumber>
    </recommendedName>
</protein>
<dbReference type="PRINTS" id="PR00821">
    <property type="entry name" value="TAGLIPASE"/>
</dbReference>
<proteinExistence type="inferred from homology"/>
<feature type="domain" description="Lipase" evidence="10">
    <location>
        <begin position="47"/>
        <end position="379"/>
    </location>
</feature>
<organism evidence="11 12">
    <name type="scientific">Trichogramma kaykai</name>
    <dbReference type="NCBI Taxonomy" id="54128"/>
    <lineage>
        <taxon>Eukaryota</taxon>
        <taxon>Metazoa</taxon>
        <taxon>Ecdysozoa</taxon>
        <taxon>Arthropoda</taxon>
        <taxon>Hexapoda</taxon>
        <taxon>Insecta</taxon>
        <taxon>Pterygota</taxon>
        <taxon>Neoptera</taxon>
        <taxon>Endopterygota</taxon>
        <taxon>Hymenoptera</taxon>
        <taxon>Apocrita</taxon>
        <taxon>Proctotrupomorpha</taxon>
        <taxon>Chalcidoidea</taxon>
        <taxon>Trichogrammatidae</taxon>
        <taxon>Trichogramma</taxon>
    </lineage>
</organism>
<feature type="chain" id="PRO_5044806295" description="phospholipase A1" evidence="9">
    <location>
        <begin position="17"/>
        <end position="525"/>
    </location>
</feature>
<evidence type="ECO:0000256" key="7">
    <source>
        <dbReference type="ARBA" id="ARBA00023157"/>
    </source>
</evidence>
<dbReference type="SUPFAM" id="SSF53474">
    <property type="entry name" value="alpha/beta-Hydrolases"/>
    <property type="match status" value="1"/>
</dbReference>
<evidence type="ECO:0000256" key="3">
    <source>
        <dbReference type="ARBA" id="ARBA00010701"/>
    </source>
</evidence>
<evidence type="ECO:0000256" key="6">
    <source>
        <dbReference type="ARBA" id="ARBA00022801"/>
    </source>
</evidence>
<keyword evidence="7" id="KW-1015">Disulfide bond</keyword>
<evidence type="ECO:0000259" key="10">
    <source>
        <dbReference type="Pfam" id="PF00151"/>
    </source>
</evidence>
<evidence type="ECO:0000256" key="4">
    <source>
        <dbReference type="ARBA" id="ARBA00013179"/>
    </source>
</evidence>
<dbReference type="InterPro" id="IPR029058">
    <property type="entry name" value="AB_hydrolase_fold"/>
</dbReference>
<dbReference type="EMBL" id="JBJJXI010000022">
    <property type="protein sequence ID" value="KAL3404996.1"/>
    <property type="molecule type" value="Genomic_DNA"/>
</dbReference>
<dbReference type="Gene3D" id="3.40.50.1820">
    <property type="entry name" value="alpha/beta hydrolase"/>
    <property type="match status" value="1"/>
</dbReference>
<evidence type="ECO:0000313" key="11">
    <source>
        <dbReference type="EMBL" id="KAL3404996.1"/>
    </source>
</evidence>
<dbReference type="CDD" id="cd00707">
    <property type="entry name" value="Pancreat_lipase_like"/>
    <property type="match status" value="1"/>
</dbReference>
<keyword evidence="12" id="KW-1185">Reference proteome</keyword>
<comment type="catalytic activity">
    <reaction evidence="1">
        <text>a 1,2-diacyl-sn-glycero-3-phosphocholine + H2O = a 2-acyl-sn-glycero-3-phosphocholine + a fatty acid + H(+)</text>
        <dbReference type="Rhea" id="RHEA:18689"/>
        <dbReference type="ChEBI" id="CHEBI:15377"/>
        <dbReference type="ChEBI" id="CHEBI:15378"/>
        <dbReference type="ChEBI" id="CHEBI:28868"/>
        <dbReference type="ChEBI" id="CHEBI:57643"/>
        <dbReference type="ChEBI" id="CHEBI:57875"/>
        <dbReference type="EC" id="3.1.1.32"/>
    </reaction>
</comment>
<comment type="subcellular location">
    <subcellularLocation>
        <location evidence="2">Secreted</location>
    </subcellularLocation>
</comment>
<evidence type="ECO:0000256" key="9">
    <source>
        <dbReference type="SAM" id="SignalP"/>
    </source>
</evidence>
<keyword evidence="6" id="KW-0378">Hydrolase</keyword>
<reference evidence="11 12" key="1">
    <citation type="journal article" date="2024" name="bioRxiv">
        <title>A reference genome for Trichogramma kaykai: A tiny desert-dwelling parasitoid wasp with competing sex-ratio distorters.</title>
        <authorList>
            <person name="Culotta J."/>
            <person name="Lindsey A.R."/>
        </authorList>
    </citation>
    <scope>NUCLEOTIDE SEQUENCE [LARGE SCALE GENOMIC DNA]</scope>
    <source>
        <strain evidence="11 12">KSX58</strain>
    </source>
</reference>
<dbReference type="PANTHER" id="PTHR11610">
    <property type="entry name" value="LIPASE"/>
    <property type="match status" value="1"/>
</dbReference>
<dbReference type="GO" id="GO:0005576">
    <property type="term" value="C:extracellular region"/>
    <property type="evidence" value="ECO:0007669"/>
    <property type="project" value="UniProtKB-SubCell"/>
</dbReference>
<evidence type="ECO:0000256" key="1">
    <source>
        <dbReference type="ARBA" id="ARBA00000111"/>
    </source>
</evidence>
<keyword evidence="5" id="KW-0964">Secreted</keyword>
<gene>
    <name evidence="11" type="ORF">TKK_002636</name>
</gene>
<evidence type="ECO:0000256" key="5">
    <source>
        <dbReference type="ARBA" id="ARBA00022525"/>
    </source>
</evidence>
<evidence type="ECO:0000256" key="2">
    <source>
        <dbReference type="ARBA" id="ARBA00004613"/>
    </source>
</evidence>